<dbReference type="OrthoDB" id="9798934at2"/>
<accession>A0A1Y6IN08</accession>
<dbReference type="PROSITE" id="PS50932">
    <property type="entry name" value="HTH_LACI_2"/>
    <property type="match status" value="1"/>
</dbReference>
<dbReference type="InterPro" id="IPR010982">
    <property type="entry name" value="Lambda_DNA-bd_dom_sf"/>
</dbReference>
<reference evidence="6 7" key="1">
    <citation type="submission" date="2017-05" db="EMBL/GenBank/DDBJ databases">
        <authorList>
            <person name="Song R."/>
            <person name="Chenine A.L."/>
            <person name="Ruprecht R.M."/>
        </authorList>
    </citation>
    <scope>NUCLEOTIDE SEQUENCE [LARGE SCALE GENOMIC DNA]</scope>
    <source>
        <strain evidence="6 7">CECT 7927</strain>
    </source>
</reference>
<dbReference type="Pfam" id="PF00356">
    <property type="entry name" value="LacI"/>
    <property type="match status" value="1"/>
</dbReference>
<gene>
    <name evidence="6" type="primary">cytR_1</name>
    <name evidence="5" type="ORF">SBX37_14955</name>
    <name evidence="6" type="ORF">VIM7927_00267</name>
</gene>
<sequence>MRPSVADVAKYAGVSTATVSRVLNDSPSIRPHTREKVQQAIEALGYKLPGTPGSKVVGTKPVMVLVPDINNPFYSGIVTGIEVAAREKNYSVMLTNTQGESWVELRYLDMLEQNQVCGVISLDPMNEQMKLPGKISKLPWINCSEYVPDSDVAYVSIDHKQAAQDAVLYLVSQGHTKIAMVNSDERYIYARQRREGYEAAMESAGLTIEPGYLQAIGGIDYPLGELAARRLLTLQNPPTAIFAVSDTLAIGVMKAVFRIGKKIPDDVAVIGFDDIPIADMFEPSLTTISQPTFEMGQTAMKMLIQRIEGLDVTSKQINHSLIIRDSA</sequence>
<organism evidence="6 7">
    <name type="scientific">Vibrio mangrovi</name>
    <dbReference type="NCBI Taxonomy" id="474394"/>
    <lineage>
        <taxon>Bacteria</taxon>
        <taxon>Pseudomonadati</taxon>
        <taxon>Pseudomonadota</taxon>
        <taxon>Gammaproteobacteria</taxon>
        <taxon>Vibrionales</taxon>
        <taxon>Vibrionaceae</taxon>
        <taxon>Vibrio</taxon>
    </lineage>
</organism>
<dbReference type="PROSITE" id="PS00356">
    <property type="entry name" value="HTH_LACI_1"/>
    <property type="match status" value="1"/>
</dbReference>
<dbReference type="Pfam" id="PF13377">
    <property type="entry name" value="Peripla_BP_3"/>
    <property type="match status" value="1"/>
</dbReference>
<dbReference type="SUPFAM" id="SSF53822">
    <property type="entry name" value="Periplasmic binding protein-like I"/>
    <property type="match status" value="1"/>
</dbReference>
<dbReference type="AlphaFoldDB" id="A0A1Y6IN08"/>
<reference evidence="5 8" key="2">
    <citation type="submission" date="2023-11" db="EMBL/GenBank/DDBJ databases">
        <title>Plant-associative lifestyle of Vibrio porteresiae and its evolutionary dynamics.</title>
        <authorList>
            <person name="Rameshkumar N."/>
            <person name="Kirti K."/>
        </authorList>
    </citation>
    <scope>NUCLEOTIDE SEQUENCE [LARGE SCALE GENOMIC DNA]</scope>
    <source>
        <strain evidence="5 8">MSSRF38</strain>
    </source>
</reference>
<dbReference type="InterPro" id="IPR028082">
    <property type="entry name" value="Peripla_BP_I"/>
</dbReference>
<dbReference type="SMART" id="SM00354">
    <property type="entry name" value="HTH_LACI"/>
    <property type="match status" value="1"/>
</dbReference>
<dbReference type="InterPro" id="IPR000843">
    <property type="entry name" value="HTH_LacI"/>
</dbReference>
<dbReference type="SUPFAM" id="SSF47413">
    <property type="entry name" value="lambda repressor-like DNA-binding domains"/>
    <property type="match status" value="1"/>
</dbReference>
<evidence type="ECO:0000313" key="5">
    <source>
        <dbReference type="EMBL" id="MDW6004158.1"/>
    </source>
</evidence>
<dbReference type="Proteomes" id="UP001283366">
    <property type="component" value="Unassembled WGS sequence"/>
</dbReference>
<feature type="domain" description="HTH lacI-type" evidence="4">
    <location>
        <begin position="3"/>
        <end position="47"/>
    </location>
</feature>
<keyword evidence="1" id="KW-0805">Transcription regulation</keyword>
<protein>
    <submittedName>
        <fullName evidence="6">HTH-type transcriptional repressor CytR</fullName>
    </submittedName>
    <submittedName>
        <fullName evidence="5">LacI family DNA-binding transcriptional regulator</fullName>
    </submittedName>
</protein>
<dbReference type="EMBL" id="FXXI01000001">
    <property type="protein sequence ID" value="SMR99045.1"/>
    <property type="molecule type" value="Genomic_DNA"/>
</dbReference>
<evidence type="ECO:0000259" key="4">
    <source>
        <dbReference type="PROSITE" id="PS50932"/>
    </source>
</evidence>
<dbReference type="GO" id="GO:0000976">
    <property type="term" value="F:transcription cis-regulatory region binding"/>
    <property type="evidence" value="ECO:0007669"/>
    <property type="project" value="TreeGrafter"/>
</dbReference>
<evidence type="ECO:0000256" key="3">
    <source>
        <dbReference type="ARBA" id="ARBA00023163"/>
    </source>
</evidence>
<evidence type="ECO:0000256" key="2">
    <source>
        <dbReference type="ARBA" id="ARBA00023125"/>
    </source>
</evidence>
<evidence type="ECO:0000313" key="6">
    <source>
        <dbReference type="EMBL" id="SMR99045.1"/>
    </source>
</evidence>
<dbReference type="PANTHER" id="PTHR30146:SF109">
    <property type="entry name" value="HTH-TYPE TRANSCRIPTIONAL REGULATOR GALS"/>
    <property type="match status" value="1"/>
</dbReference>
<dbReference type="Gene3D" id="1.10.260.40">
    <property type="entry name" value="lambda repressor-like DNA-binding domains"/>
    <property type="match status" value="1"/>
</dbReference>
<dbReference type="Proteomes" id="UP000196125">
    <property type="component" value="Unassembled WGS sequence"/>
</dbReference>
<dbReference type="RefSeq" id="WP_159457369.1">
    <property type="nucleotide sequence ID" value="NZ_AP024883.1"/>
</dbReference>
<evidence type="ECO:0000313" key="7">
    <source>
        <dbReference type="Proteomes" id="UP000196125"/>
    </source>
</evidence>
<dbReference type="InterPro" id="IPR046335">
    <property type="entry name" value="LacI/GalR-like_sensor"/>
</dbReference>
<keyword evidence="3" id="KW-0804">Transcription</keyword>
<proteinExistence type="predicted"/>
<dbReference type="PRINTS" id="PR00036">
    <property type="entry name" value="HTHLACI"/>
</dbReference>
<dbReference type="GO" id="GO:0003700">
    <property type="term" value="F:DNA-binding transcription factor activity"/>
    <property type="evidence" value="ECO:0007669"/>
    <property type="project" value="TreeGrafter"/>
</dbReference>
<dbReference type="PANTHER" id="PTHR30146">
    <property type="entry name" value="LACI-RELATED TRANSCRIPTIONAL REPRESSOR"/>
    <property type="match status" value="1"/>
</dbReference>
<dbReference type="CDD" id="cd01392">
    <property type="entry name" value="HTH_LacI"/>
    <property type="match status" value="1"/>
</dbReference>
<keyword evidence="8" id="KW-1185">Reference proteome</keyword>
<dbReference type="CDD" id="cd06284">
    <property type="entry name" value="PBP1_LacI-like"/>
    <property type="match status" value="1"/>
</dbReference>
<dbReference type="Gene3D" id="3.40.50.2300">
    <property type="match status" value="2"/>
</dbReference>
<name>A0A1Y6IN08_9VIBR</name>
<keyword evidence="2 5" id="KW-0238">DNA-binding</keyword>
<evidence type="ECO:0000256" key="1">
    <source>
        <dbReference type="ARBA" id="ARBA00023015"/>
    </source>
</evidence>
<dbReference type="EMBL" id="JAWRCO010000001">
    <property type="protein sequence ID" value="MDW6004158.1"/>
    <property type="molecule type" value="Genomic_DNA"/>
</dbReference>
<evidence type="ECO:0000313" key="8">
    <source>
        <dbReference type="Proteomes" id="UP001283366"/>
    </source>
</evidence>